<organism evidence="2 3">
    <name type="scientific">Actinoplanes lutulentus</name>
    <dbReference type="NCBI Taxonomy" id="1287878"/>
    <lineage>
        <taxon>Bacteria</taxon>
        <taxon>Bacillati</taxon>
        <taxon>Actinomycetota</taxon>
        <taxon>Actinomycetes</taxon>
        <taxon>Micromonosporales</taxon>
        <taxon>Micromonosporaceae</taxon>
        <taxon>Actinoplanes</taxon>
    </lineage>
</organism>
<dbReference type="OrthoDB" id="3298620at2"/>
<comment type="caution">
    <text evidence="2">The sequence shown here is derived from an EMBL/GenBank/DDBJ whole genome shotgun (WGS) entry which is preliminary data.</text>
</comment>
<keyword evidence="1" id="KW-1133">Transmembrane helix</keyword>
<keyword evidence="1" id="KW-0812">Transmembrane</keyword>
<keyword evidence="1" id="KW-0472">Membrane</keyword>
<evidence type="ECO:0000313" key="3">
    <source>
        <dbReference type="Proteomes" id="UP000249341"/>
    </source>
</evidence>
<evidence type="ECO:0000313" key="2">
    <source>
        <dbReference type="EMBL" id="RAK38450.1"/>
    </source>
</evidence>
<dbReference type="AlphaFoldDB" id="A0A327ZEP2"/>
<dbReference type="RefSeq" id="WP_111649532.1">
    <property type="nucleotide sequence ID" value="NZ_JACHWI010000002.1"/>
</dbReference>
<sequence>MSRDIREVLGELEDDVNGVLLAPAADVRAQGRRRALRRRTAAAGAALSLVAVVAAGALVTRQPPEVDTPGNALPVTICAVPVDLTLPSAPGDVTIRVVGDTRAEEVAGDFRTRGFVASGQTAINPLPNDTVAVIRYGPAGVGKAVLVQAYLIGQAETVFVPGQGDDTVELMLGPAFQQVATPTEVNQALAAIGPDGLPHPC</sequence>
<reference evidence="2 3" key="1">
    <citation type="submission" date="2018-06" db="EMBL/GenBank/DDBJ databases">
        <title>Genomic Encyclopedia of Type Strains, Phase III (KMG-III): the genomes of soil and plant-associated and newly described type strains.</title>
        <authorList>
            <person name="Whitman W."/>
        </authorList>
    </citation>
    <scope>NUCLEOTIDE SEQUENCE [LARGE SCALE GENOMIC DNA]</scope>
    <source>
        <strain evidence="2 3">CGMCC 4.7090</strain>
    </source>
</reference>
<accession>A0A327ZEP2</accession>
<gene>
    <name evidence="2" type="ORF">B0I29_105398</name>
</gene>
<feature type="transmembrane region" description="Helical" evidence="1">
    <location>
        <begin position="40"/>
        <end position="59"/>
    </location>
</feature>
<proteinExistence type="predicted"/>
<evidence type="ECO:0000256" key="1">
    <source>
        <dbReference type="SAM" id="Phobius"/>
    </source>
</evidence>
<dbReference type="EMBL" id="QLMJ01000005">
    <property type="protein sequence ID" value="RAK38450.1"/>
    <property type="molecule type" value="Genomic_DNA"/>
</dbReference>
<name>A0A327ZEP2_9ACTN</name>
<evidence type="ECO:0008006" key="4">
    <source>
        <dbReference type="Google" id="ProtNLM"/>
    </source>
</evidence>
<dbReference type="Proteomes" id="UP000249341">
    <property type="component" value="Unassembled WGS sequence"/>
</dbReference>
<keyword evidence="3" id="KW-1185">Reference proteome</keyword>
<protein>
    <recommendedName>
        <fullName evidence="4">LytR cell envelope-related transcriptional attenuator</fullName>
    </recommendedName>
</protein>